<accession>A0A9Q1EJX2</accession>
<gene>
    <name evidence="1" type="ORF">SKAU_G00347960</name>
</gene>
<reference evidence="1" key="1">
    <citation type="journal article" date="2023" name="Science">
        <title>Genome structures resolve the early diversification of teleost fishes.</title>
        <authorList>
            <person name="Parey E."/>
            <person name="Louis A."/>
            <person name="Montfort J."/>
            <person name="Bouchez O."/>
            <person name="Roques C."/>
            <person name="Iampietro C."/>
            <person name="Lluch J."/>
            <person name="Castinel A."/>
            <person name="Donnadieu C."/>
            <person name="Desvignes T."/>
            <person name="Floi Bucao C."/>
            <person name="Jouanno E."/>
            <person name="Wen M."/>
            <person name="Mejri S."/>
            <person name="Dirks R."/>
            <person name="Jansen H."/>
            <person name="Henkel C."/>
            <person name="Chen W.J."/>
            <person name="Zahm M."/>
            <person name="Cabau C."/>
            <person name="Klopp C."/>
            <person name="Thompson A.W."/>
            <person name="Robinson-Rechavi M."/>
            <person name="Braasch I."/>
            <person name="Lecointre G."/>
            <person name="Bobe J."/>
            <person name="Postlethwait J.H."/>
            <person name="Berthelot C."/>
            <person name="Roest Crollius H."/>
            <person name="Guiguen Y."/>
        </authorList>
    </citation>
    <scope>NUCLEOTIDE SEQUENCE</scope>
    <source>
        <strain evidence="1">WJC10195</strain>
    </source>
</reference>
<protein>
    <submittedName>
        <fullName evidence="1">Uncharacterized protein</fullName>
    </submittedName>
</protein>
<evidence type="ECO:0000313" key="1">
    <source>
        <dbReference type="EMBL" id="KAJ8340163.1"/>
    </source>
</evidence>
<dbReference type="EMBL" id="JAINUF010000016">
    <property type="protein sequence ID" value="KAJ8340163.1"/>
    <property type="molecule type" value="Genomic_DNA"/>
</dbReference>
<organism evidence="1 2">
    <name type="scientific">Synaphobranchus kaupii</name>
    <name type="common">Kaup's arrowtooth eel</name>
    <dbReference type="NCBI Taxonomy" id="118154"/>
    <lineage>
        <taxon>Eukaryota</taxon>
        <taxon>Metazoa</taxon>
        <taxon>Chordata</taxon>
        <taxon>Craniata</taxon>
        <taxon>Vertebrata</taxon>
        <taxon>Euteleostomi</taxon>
        <taxon>Actinopterygii</taxon>
        <taxon>Neopterygii</taxon>
        <taxon>Teleostei</taxon>
        <taxon>Anguilliformes</taxon>
        <taxon>Synaphobranchidae</taxon>
        <taxon>Synaphobranchus</taxon>
    </lineage>
</organism>
<sequence length="74" mass="8270">MGKRRLFVPLQTPCSPAADWGPWRVWSRGIGFQQKVMRDCVCGQSRGGVQALLCVSMFSPKVVTVEEESKQDRG</sequence>
<name>A0A9Q1EJX2_SYNKA</name>
<proteinExistence type="predicted"/>
<comment type="caution">
    <text evidence="1">The sequence shown here is derived from an EMBL/GenBank/DDBJ whole genome shotgun (WGS) entry which is preliminary data.</text>
</comment>
<dbReference type="AlphaFoldDB" id="A0A9Q1EJX2"/>
<evidence type="ECO:0000313" key="2">
    <source>
        <dbReference type="Proteomes" id="UP001152622"/>
    </source>
</evidence>
<keyword evidence="2" id="KW-1185">Reference proteome</keyword>
<dbReference type="Proteomes" id="UP001152622">
    <property type="component" value="Chromosome 16"/>
</dbReference>